<dbReference type="EMBL" id="BLXT01001881">
    <property type="protein sequence ID" value="GFN88733.1"/>
    <property type="molecule type" value="Genomic_DNA"/>
</dbReference>
<comment type="caution">
    <text evidence="2">The sequence shown here is derived from an EMBL/GenBank/DDBJ whole genome shotgun (WGS) entry which is preliminary data.</text>
</comment>
<feature type="chain" id="PRO_5043607283" evidence="1">
    <location>
        <begin position="18"/>
        <end position="126"/>
    </location>
</feature>
<evidence type="ECO:0000313" key="2">
    <source>
        <dbReference type="EMBL" id="GFN88733.1"/>
    </source>
</evidence>
<evidence type="ECO:0000313" key="3">
    <source>
        <dbReference type="Proteomes" id="UP000735302"/>
    </source>
</evidence>
<name>A0AAV3Z418_9GAST</name>
<reference evidence="2 3" key="1">
    <citation type="journal article" date="2021" name="Elife">
        <title>Chloroplast acquisition without the gene transfer in kleptoplastic sea slugs, Plakobranchus ocellatus.</title>
        <authorList>
            <person name="Maeda T."/>
            <person name="Takahashi S."/>
            <person name="Yoshida T."/>
            <person name="Shimamura S."/>
            <person name="Takaki Y."/>
            <person name="Nagai Y."/>
            <person name="Toyoda A."/>
            <person name="Suzuki Y."/>
            <person name="Arimoto A."/>
            <person name="Ishii H."/>
            <person name="Satoh N."/>
            <person name="Nishiyama T."/>
            <person name="Hasebe M."/>
            <person name="Maruyama T."/>
            <person name="Minagawa J."/>
            <person name="Obokata J."/>
            <person name="Shigenobu S."/>
        </authorList>
    </citation>
    <scope>NUCLEOTIDE SEQUENCE [LARGE SCALE GENOMIC DNA]</scope>
</reference>
<gene>
    <name evidence="2" type="ORF">PoB_001523900</name>
</gene>
<keyword evidence="3" id="KW-1185">Reference proteome</keyword>
<dbReference type="AlphaFoldDB" id="A0AAV3Z418"/>
<accession>A0AAV3Z418</accession>
<protein>
    <submittedName>
        <fullName evidence="2">Uncharacterized protein</fullName>
    </submittedName>
</protein>
<organism evidence="2 3">
    <name type="scientific">Plakobranchus ocellatus</name>
    <dbReference type="NCBI Taxonomy" id="259542"/>
    <lineage>
        <taxon>Eukaryota</taxon>
        <taxon>Metazoa</taxon>
        <taxon>Spiralia</taxon>
        <taxon>Lophotrochozoa</taxon>
        <taxon>Mollusca</taxon>
        <taxon>Gastropoda</taxon>
        <taxon>Heterobranchia</taxon>
        <taxon>Euthyneura</taxon>
        <taxon>Panpulmonata</taxon>
        <taxon>Sacoglossa</taxon>
        <taxon>Placobranchoidea</taxon>
        <taxon>Plakobranchidae</taxon>
        <taxon>Plakobranchus</taxon>
    </lineage>
</organism>
<dbReference type="Proteomes" id="UP000735302">
    <property type="component" value="Unassembled WGS sequence"/>
</dbReference>
<proteinExistence type="predicted"/>
<sequence>MWNRVWIRVWITVRIRAWFLDTKKYFGDLRLIRLRLARVPVAGNQARAYKPLRITKRYCLPYQQLRIGSSTAWKYTIKKTRKDEDLSINQSITRLASQRGRSFPSKRRGISLLRLCQIFYPPSFMK</sequence>
<evidence type="ECO:0000256" key="1">
    <source>
        <dbReference type="SAM" id="SignalP"/>
    </source>
</evidence>
<keyword evidence="1" id="KW-0732">Signal</keyword>
<feature type="signal peptide" evidence="1">
    <location>
        <begin position="1"/>
        <end position="17"/>
    </location>
</feature>